<evidence type="ECO:0000313" key="2">
    <source>
        <dbReference type="EMBL" id="TKB02545.1"/>
    </source>
</evidence>
<evidence type="ECO:0000256" key="1">
    <source>
        <dbReference type="SAM" id="Phobius"/>
    </source>
</evidence>
<feature type="transmembrane region" description="Helical" evidence="1">
    <location>
        <begin position="199"/>
        <end position="218"/>
    </location>
</feature>
<name>A0A4U0ZF83_9ALTE</name>
<feature type="transmembrane region" description="Helical" evidence="1">
    <location>
        <begin position="62"/>
        <end position="82"/>
    </location>
</feature>
<feature type="transmembrane region" description="Helical" evidence="1">
    <location>
        <begin position="27"/>
        <end position="50"/>
    </location>
</feature>
<gene>
    <name evidence="2" type="ORF">E5672_11795</name>
</gene>
<keyword evidence="1" id="KW-1133">Transmembrane helix</keyword>
<sequence length="282" mass="32749">MRNMNSIVNEYYEVFVSTRGLFAKSPIFFAMFAIASMFALFTTFAMVGLLEVEWYVSSKSSRFAFFVVSFLLAVAISIKLSLEKEKLNVERAKKFLSSREDKIYQLKTKWFETCVAPKSTDYLKLAESLDKASLLREKYRGFSDLSVKDFVNVVFAEDSKPRVLAMFLMLSAMVATLSVKEDVTLTSVLEFYGQASPEQLVWIFFYFPTVIFIGYLEVKYFLIAIARATERFFERFNGENVYSKRRTRIFINELIRQCSLEKPRIKHDGELYKLSNRETEAA</sequence>
<organism evidence="2 3">
    <name type="scientific">Alteromonas portus</name>
    <dbReference type="NCBI Taxonomy" id="2565549"/>
    <lineage>
        <taxon>Bacteria</taxon>
        <taxon>Pseudomonadati</taxon>
        <taxon>Pseudomonadota</taxon>
        <taxon>Gammaproteobacteria</taxon>
        <taxon>Alteromonadales</taxon>
        <taxon>Alteromonadaceae</taxon>
        <taxon>Alteromonas/Salinimonas group</taxon>
        <taxon>Alteromonas</taxon>
    </lineage>
</organism>
<dbReference type="RefSeq" id="WP_136782379.1">
    <property type="nucleotide sequence ID" value="NZ_SWCO01000007.1"/>
</dbReference>
<feature type="transmembrane region" description="Helical" evidence="1">
    <location>
        <begin position="163"/>
        <end position="179"/>
    </location>
</feature>
<dbReference type="EMBL" id="SWCO01000007">
    <property type="protein sequence ID" value="TKB02545.1"/>
    <property type="molecule type" value="Genomic_DNA"/>
</dbReference>
<accession>A0A4U0ZF83</accession>
<evidence type="ECO:0000313" key="3">
    <source>
        <dbReference type="Proteomes" id="UP000305471"/>
    </source>
</evidence>
<comment type="caution">
    <text evidence="2">The sequence shown here is derived from an EMBL/GenBank/DDBJ whole genome shotgun (WGS) entry which is preliminary data.</text>
</comment>
<reference evidence="2 3" key="1">
    <citation type="submission" date="2019-04" db="EMBL/GenBank/DDBJ databases">
        <title>Alteromonas portus sp. nov., an alginate lyase-excreting marine bacterium.</title>
        <authorList>
            <person name="Huang H."/>
            <person name="Mo K."/>
            <person name="Bao S."/>
        </authorList>
    </citation>
    <scope>NUCLEOTIDE SEQUENCE [LARGE SCALE GENOMIC DNA]</scope>
    <source>
        <strain evidence="2 3">HB161718</strain>
    </source>
</reference>
<keyword evidence="1" id="KW-0472">Membrane</keyword>
<dbReference type="Proteomes" id="UP000305471">
    <property type="component" value="Unassembled WGS sequence"/>
</dbReference>
<keyword evidence="3" id="KW-1185">Reference proteome</keyword>
<protein>
    <submittedName>
        <fullName evidence="2">Uncharacterized protein</fullName>
    </submittedName>
</protein>
<dbReference type="OrthoDB" id="9919578at2"/>
<dbReference type="AlphaFoldDB" id="A0A4U0ZF83"/>
<proteinExistence type="predicted"/>
<keyword evidence="1" id="KW-0812">Transmembrane</keyword>